<evidence type="ECO:0000313" key="2">
    <source>
        <dbReference type="Proteomes" id="UP000663873"/>
    </source>
</evidence>
<proteinExistence type="predicted"/>
<name>A0A821EZ38_9BILA</name>
<protein>
    <submittedName>
        <fullName evidence="1">Uncharacterized protein</fullName>
    </submittedName>
</protein>
<dbReference type="AlphaFoldDB" id="A0A821EZ38"/>
<dbReference type="EMBL" id="CAJOBP010029123">
    <property type="protein sequence ID" value="CAF4643152.1"/>
    <property type="molecule type" value="Genomic_DNA"/>
</dbReference>
<evidence type="ECO:0000313" key="1">
    <source>
        <dbReference type="EMBL" id="CAF4643152.1"/>
    </source>
</evidence>
<comment type="caution">
    <text evidence="1">The sequence shown here is derived from an EMBL/GenBank/DDBJ whole genome shotgun (WGS) entry which is preliminary data.</text>
</comment>
<dbReference type="Proteomes" id="UP000663873">
    <property type="component" value="Unassembled WGS sequence"/>
</dbReference>
<feature type="non-terminal residue" evidence="1">
    <location>
        <position position="22"/>
    </location>
</feature>
<organism evidence="1 2">
    <name type="scientific">Rotaria socialis</name>
    <dbReference type="NCBI Taxonomy" id="392032"/>
    <lineage>
        <taxon>Eukaryota</taxon>
        <taxon>Metazoa</taxon>
        <taxon>Spiralia</taxon>
        <taxon>Gnathifera</taxon>
        <taxon>Rotifera</taxon>
        <taxon>Eurotatoria</taxon>
        <taxon>Bdelloidea</taxon>
        <taxon>Philodinida</taxon>
        <taxon>Philodinidae</taxon>
        <taxon>Rotaria</taxon>
    </lineage>
</organism>
<keyword evidence="2" id="KW-1185">Reference proteome</keyword>
<sequence length="22" mass="2510">MVASCKGPEWGTERLQWGTILF</sequence>
<reference evidence="1" key="1">
    <citation type="submission" date="2021-02" db="EMBL/GenBank/DDBJ databases">
        <authorList>
            <person name="Nowell W R."/>
        </authorList>
    </citation>
    <scope>NUCLEOTIDE SEQUENCE</scope>
</reference>
<gene>
    <name evidence="1" type="ORF">UJA718_LOCUS33257</name>
</gene>
<accession>A0A821EZ38</accession>